<dbReference type="InterPro" id="IPR050537">
    <property type="entry name" value="2-oxoacid_dehydrogenase"/>
</dbReference>
<dbReference type="Pfam" id="PF00198">
    <property type="entry name" value="2-oxoacid_dh"/>
    <property type="match status" value="1"/>
</dbReference>
<evidence type="ECO:0000256" key="1">
    <source>
        <dbReference type="ARBA" id="ARBA00001938"/>
    </source>
</evidence>
<dbReference type="SUPFAM" id="SSF52777">
    <property type="entry name" value="CoA-dependent acyltransferases"/>
    <property type="match status" value="1"/>
</dbReference>
<feature type="region of interest" description="Disordered" evidence="19">
    <location>
        <begin position="208"/>
        <end position="229"/>
    </location>
</feature>
<evidence type="ECO:0000259" key="20">
    <source>
        <dbReference type="PROSITE" id="PS50968"/>
    </source>
</evidence>
<reference evidence="21" key="2">
    <citation type="submission" date="2025-09" db="UniProtKB">
        <authorList>
            <consortium name="Ensembl"/>
        </authorList>
    </citation>
    <scope>IDENTIFICATION</scope>
</reference>
<dbReference type="InterPro" id="IPR006255">
    <property type="entry name" value="SucB"/>
</dbReference>
<keyword evidence="22" id="KW-1185">Reference proteome</keyword>
<dbReference type="Gene3D" id="3.30.559.10">
    <property type="entry name" value="Chloramphenicol acetyltransferase-like domain"/>
    <property type="match status" value="1"/>
</dbReference>
<feature type="domain" description="Lipoyl-binding" evidence="20">
    <location>
        <begin position="74"/>
        <end position="148"/>
    </location>
</feature>
<dbReference type="GO" id="GO:0160167">
    <property type="term" value="C:oxoadipate dehydrogenase complex"/>
    <property type="evidence" value="ECO:0007669"/>
    <property type="project" value="Ensembl"/>
</dbReference>
<evidence type="ECO:0000256" key="8">
    <source>
        <dbReference type="ARBA" id="ARBA00022532"/>
    </source>
</evidence>
<evidence type="ECO:0000256" key="15">
    <source>
        <dbReference type="ARBA" id="ARBA00030325"/>
    </source>
</evidence>
<dbReference type="PANTHER" id="PTHR43416:SF5">
    <property type="entry name" value="DIHYDROLIPOYLLYSINE-RESIDUE SUCCINYLTRANSFERASE COMPONENT OF 2-OXOGLUTARATE DEHYDROGENASE COMPLEX, MITOCHONDRIAL"/>
    <property type="match status" value="1"/>
</dbReference>
<evidence type="ECO:0000313" key="22">
    <source>
        <dbReference type="Proteomes" id="UP000694392"/>
    </source>
</evidence>
<dbReference type="InterPro" id="IPR023213">
    <property type="entry name" value="CAT-like_dom_sf"/>
</dbReference>
<dbReference type="GeneTree" id="ENSGT00930000151014"/>
<reference evidence="21" key="1">
    <citation type="submission" date="2025-08" db="UniProtKB">
        <authorList>
            <consortium name="Ensembl"/>
        </authorList>
    </citation>
    <scope>IDENTIFICATION</scope>
</reference>
<dbReference type="UniPathway" id="UPA00868">
    <property type="reaction ID" value="UER00840"/>
</dbReference>
<dbReference type="GO" id="GO:0120551">
    <property type="term" value="P:2-oxoglutarate decarboxylation to succinyl-CoA"/>
    <property type="evidence" value="ECO:0007669"/>
    <property type="project" value="Ensembl"/>
</dbReference>
<evidence type="ECO:0000256" key="13">
    <source>
        <dbReference type="ARBA" id="ARBA00023242"/>
    </source>
</evidence>
<evidence type="ECO:0000256" key="7">
    <source>
        <dbReference type="ARBA" id="ARBA00020294"/>
    </source>
</evidence>
<evidence type="ECO:0000256" key="2">
    <source>
        <dbReference type="ARBA" id="ARBA00004123"/>
    </source>
</evidence>
<comment type="subcellular location">
    <subcellularLocation>
        <location evidence="3">Mitochondrion matrix</location>
    </subcellularLocation>
    <subcellularLocation>
        <location evidence="2">Nucleus</location>
    </subcellularLocation>
</comment>
<evidence type="ECO:0000256" key="19">
    <source>
        <dbReference type="SAM" id="MobiDB-lite"/>
    </source>
</evidence>
<evidence type="ECO:0000256" key="18">
    <source>
        <dbReference type="ARBA" id="ARBA00046046"/>
    </source>
</evidence>
<keyword evidence="13" id="KW-0539">Nucleus</keyword>
<evidence type="ECO:0000256" key="17">
    <source>
        <dbReference type="ARBA" id="ARBA00032406"/>
    </source>
</evidence>
<keyword evidence="11" id="KW-0809">Transit peptide</keyword>
<evidence type="ECO:0000256" key="5">
    <source>
        <dbReference type="ARBA" id="ARBA00007317"/>
    </source>
</evidence>
<dbReference type="PROSITE" id="PS50968">
    <property type="entry name" value="BIOTINYL_LIPOYL"/>
    <property type="match status" value="1"/>
</dbReference>
<dbReference type="GO" id="GO:0045252">
    <property type="term" value="C:oxoglutarate dehydrogenase complex"/>
    <property type="evidence" value="ECO:0007669"/>
    <property type="project" value="Ensembl"/>
</dbReference>
<comment type="cofactor">
    <cofactor evidence="1">
        <name>(R)-lipoate</name>
        <dbReference type="ChEBI" id="CHEBI:83088"/>
    </cofactor>
</comment>
<gene>
    <name evidence="21" type="primary">DLST</name>
</gene>
<keyword evidence="10" id="KW-0450">Lipoyl</keyword>
<keyword evidence="9" id="KW-0808">Transferase</keyword>
<comment type="pathway">
    <text evidence="4">Amino-acid degradation; L-lysine degradation via saccharopine pathway; glutaryl-CoA from L-lysine: step 6/6.</text>
</comment>
<dbReference type="FunFam" id="3.30.559.10:FF:000006">
    <property type="entry name" value="Dihydrolipoyllysine-residue succinyltransferase component of 2-oxoglutarate dehydrogenase complex, mitochondrial"/>
    <property type="match status" value="1"/>
</dbReference>
<evidence type="ECO:0000256" key="12">
    <source>
        <dbReference type="ARBA" id="ARBA00023128"/>
    </source>
</evidence>
<feature type="region of interest" description="Disordered" evidence="19">
    <location>
        <begin position="155"/>
        <end position="174"/>
    </location>
</feature>
<dbReference type="PROSITE" id="PS00189">
    <property type="entry name" value="LIPOYL"/>
    <property type="match status" value="1"/>
</dbReference>
<dbReference type="GO" id="GO:0005654">
    <property type="term" value="C:nucleoplasm"/>
    <property type="evidence" value="ECO:0007669"/>
    <property type="project" value="Ensembl"/>
</dbReference>
<dbReference type="Proteomes" id="UP000694392">
    <property type="component" value="Unplaced"/>
</dbReference>
<evidence type="ECO:0000256" key="11">
    <source>
        <dbReference type="ARBA" id="ARBA00022946"/>
    </source>
</evidence>
<keyword evidence="12" id="KW-0496">Mitochondrion</keyword>
<keyword evidence="8" id="KW-0816">Tricarboxylic acid cycle</keyword>
<dbReference type="EC" id="2.3.1.61" evidence="6"/>
<keyword evidence="14" id="KW-0012">Acyltransferase</keyword>
<dbReference type="InterPro" id="IPR003016">
    <property type="entry name" value="2-oxoA_DH_lipoyl-BS"/>
</dbReference>
<dbReference type="GO" id="GO:0005829">
    <property type="term" value="C:cytosol"/>
    <property type="evidence" value="ECO:0007669"/>
    <property type="project" value="Ensembl"/>
</dbReference>
<comment type="similarity">
    <text evidence="5">Belongs to the 2-oxoacid dehydrogenase family.</text>
</comment>
<dbReference type="GO" id="GO:0004149">
    <property type="term" value="F:dihydrolipoyllysine-residue succinyltransferase activity"/>
    <property type="evidence" value="ECO:0007669"/>
    <property type="project" value="UniProtKB-EC"/>
</dbReference>
<dbReference type="GO" id="GO:0033512">
    <property type="term" value="P:L-lysine catabolic process to acetyl-CoA via saccharopine"/>
    <property type="evidence" value="ECO:0007669"/>
    <property type="project" value="UniProtKB-UniPathway"/>
</dbReference>
<dbReference type="PANTHER" id="PTHR43416">
    <property type="entry name" value="DIHYDROLIPOYLLYSINE-RESIDUE SUCCINYLTRANSFERASE COMPONENT OF 2-OXOGLUTARATE DEHYDROGENASE COMPLEX, MITOCHONDRIAL-RELATED"/>
    <property type="match status" value="1"/>
</dbReference>
<dbReference type="Gene3D" id="2.40.50.100">
    <property type="match status" value="1"/>
</dbReference>
<name>A0A8D0H6H0_SPHPU</name>
<evidence type="ECO:0000256" key="4">
    <source>
        <dbReference type="ARBA" id="ARBA00005145"/>
    </source>
</evidence>
<evidence type="ECO:0000256" key="10">
    <source>
        <dbReference type="ARBA" id="ARBA00022823"/>
    </source>
</evidence>
<dbReference type="InterPro" id="IPR000089">
    <property type="entry name" value="Biotin_lipoyl"/>
</dbReference>
<dbReference type="InterPro" id="IPR011053">
    <property type="entry name" value="Single_hybrid_motif"/>
</dbReference>
<dbReference type="GO" id="GO:0005759">
    <property type="term" value="C:mitochondrial matrix"/>
    <property type="evidence" value="ECO:0007669"/>
    <property type="project" value="UniProtKB-SubCell"/>
</dbReference>
<dbReference type="NCBIfam" id="TIGR01347">
    <property type="entry name" value="sucB"/>
    <property type="match status" value="1"/>
</dbReference>
<proteinExistence type="inferred from homology"/>
<dbReference type="InterPro" id="IPR001078">
    <property type="entry name" value="2-oxoacid_DH_actylTfrase"/>
</dbReference>
<evidence type="ECO:0000256" key="16">
    <source>
        <dbReference type="ARBA" id="ARBA00031331"/>
    </source>
</evidence>
<accession>A0A8D0H6H0</accession>
<dbReference type="CDD" id="cd06849">
    <property type="entry name" value="lipoyl_domain"/>
    <property type="match status" value="1"/>
</dbReference>
<evidence type="ECO:0000256" key="9">
    <source>
        <dbReference type="ARBA" id="ARBA00022679"/>
    </source>
</evidence>
<evidence type="ECO:0000256" key="14">
    <source>
        <dbReference type="ARBA" id="ARBA00023315"/>
    </source>
</evidence>
<dbReference type="AlphaFoldDB" id="A0A8D0H6H0"/>
<sequence>MLLLLSRSRCLSRALGRSLCGFRQGNCPLGRRSLSGVSRCQGLAYTNSRKLLINGSSVFAVRYFRTTAVCRDELVTVNTPAFAESVTEGDVRWEKAVGDTVTEDEVVCEIETDKTSVQVPAPAAGVIEALLVPDGGKVEGGTPLFKLRKTGAAPAKAKPAAAPPPAAEPAAAPMAPPAAPIPTVMPPVPPVSTQPVDAKPVSAVKPTAAPAPAVEPGASKGVRSEQRVKMNRMRQRIAQRLKEAQNTCAMLTTFNEIDMSNIQEMRARHRDNFLKKHNLKLGFMSAFVKAAAFALQDQPVVNAVIDDTTKEIVYRDYVDISVAVATPRGLVVPVIRNVEAMNFADIERTIYELGEKARKNELAIEDMDGGTFTISNGGVFGSLLGTPIINPPQSAILGMHGIFDRPIAVGGKVEVRPMMYVALTYDHRLVDGREAVTFLRKIKAVVEDPRVMLLDL</sequence>
<feature type="compositionally biased region" description="Low complexity" evidence="19">
    <location>
        <begin position="208"/>
        <end position="218"/>
    </location>
</feature>
<dbReference type="Ensembl" id="ENSSPUT00000020620.1">
    <property type="protein sequence ID" value="ENSSPUP00000019357.1"/>
    <property type="gene ID" value="ENSSPUG00000014913.1"/>
</dbReference>
<organism evidence="21 22">
    <name type="scientific">Sphenodon punctatus</name>
    <name type="common">Tuatara</name>
    <name type="synonym">Hatteria punctata</name>
    <dbReference type="NCBI Taxonomy" id="8508"/>
    <lineage>
        <taxon>Eukaryota</taxon>
        <taxon>Metazoa</taxon>
        <taxon>Chordata</taxon>
        <taxon>Craniata</taxon>
        <taxon>Vertebrata</taxon>
        <taxon>Euteleostomi</taxon>
        <taxon>Lepidosauria</taxon>
        <taxon>Sphenodontia</taxon>
        <taxon>Sphenodontidae</taxon>
        <taxon>Sphenodon</taxon>
    </lineage>
</organism>
<dbReference type="OMA" id="NMPQTAV"/>
<dbReference type="FunFam" id="2.40.50.100:FF:000033">
    <property type="entry name" value="Dihydrolipoyllysine-residue succinyltransferase component of 2-oxoglutarate dehydrogenase complex, mitochondrial"/>
    <property type="match status" value="1"/>
</dbReference>
<dbReference type="SUPFAM" id="SSF51230">
    <property type="entry name" value="Single hybrid motif"/>
    <property type="match status" value="1"/>
</dbReference>
<protein>
    <recommendedName>
        <fullName evidence="7">Dihydrolipoyllysine-residue succinyltransferase component of 2-oxoglutarate dehydrogenase complex, mitochondrial</fullName>
        <ecNumber evidence="6">2.3.1.61</ecNumber>
    </recommendedName>
    <alternativeName>
        <fullName evidence="17">2-oxoglutarate dehydrogenase complex component E2</fullName>
    </alternativeName>
    <alternativeName>
        <fullName evidence="15">Dihydrolipoamide succinyltransferase component of 2-oxoglutarate dehydrogenase complex</fullName>
    </alternativeName>
    <alternativeName>
        <fullName evidence="16">E2K</fullName>
    </alternativeName>
</protein>
<evidence type="ECO:0000313" key="21">
    <source>
        <dbReference type="Ensembl" id="ENSSPUP00000019357.1"/>
    </source>
</evidence>
<comment type="function">
    <text evidence="18">Dihydrolipoamide succinyltransferase (E2) component of the 2-oxoglutarate dehydrogenase complex. The 2-oxoglutarate dehydrogenase complex catalyzes the overall conversion of 2-oxoglutarate to succinyl-CoA and CO(2). The 2-oxoglutarate dehydrogenase complex is mainly active in the mitochondrion. A fraction of the 2-oxoglutarate dehydrogenase complex also localizes in the nucleus and is required for lysine succinylation of histones: associates with KAT2A on chromatin and provides succinyl-CoA to histone succinyltransferase KAT2A.</text>
</comment>
<dbReference type="Pfam" id="PF00364">
    <property type="entry name" value="Biotin_lipoyl"/>
    <property type="match status" value="1"/>
</dbReference>
<evidence type="ECO:0000256" key="6">
    <source>
        <dbReference type="ARBA" id="ARBA00012945"/>
    </source>
</evidence>
<evidence type="ECO:0000256" key="3">
    <source>
        <dbReference type="ARBA" id="ARBA00004305"/>
    </source>
</evidence>